<keyword evidence="1" id="KW-0812">Transmembrane</keyword>
<evidence type="ECO:0008006" key="4">
    <source>
        <dbReference type="Google" id="ProtNLM"/>
    </source>
</evidence>
<gene>
    <name evidence="2" type="ORF">GCE9029_03350</name>
</gene>
<dbReference type="AlphaFoldDB" id="A0A128F8F2"/>
<evidence type="ECO:0000313" key="2">
    <source>
        <dbReference type="EMBL" id="CZF82634.1"/>
    </source>
</evidence>
<sequence length="97" mass="11010">MPFKPEPDLFGIGYLILLVVLIGALIVVLYFKKKKWNDSKGVELNSKVQVIDKIYLDNKTKLFVIKYHDDELFVVSNSNAVSISEKVDSAGKSKKDY</sequence>
<evidence type="ECO:0000313" key="3">
    <source>
        <dbReference type="Proteomes" id="UP000071641"/>
    </source>
</evidence>
<protein>
    <recommendedName>
        <fullName evidence="4">Flagellar biosynthesis protein, FliO</fullName>
    </recommendedName>
</protein>
<dbReference type="RefSeq" id="WP_062664887.1">
    <property type="nucleotide sequence ID" value="NZ_FIZX01000002.1"/>
</dbReference>
<evidence type="ECO:0000256" key="1">
    <source>
        <dbReference type="SAM" id="Phobius"/>
    </source>
</evidence>
<keyword evidence="1" id="KW-0472">Membrane</keyword>
<dbReference type="EMBL" id="FIZX01000002">
    <property type="protein sequence ID" value="CZF82634.1"/>
    <property type="molecule type" value="Genomic_DNA"/>
</dbReference>
<name>A0A128F8F2_9GAMM</name>
<accession>A0A128F8F2</accession>
<keyword evidence="1" id="KW-1133">Transmembrane helix</keyword>
<keyword evidence="3" id="KW-1185">Reference proteome</keyword>
<proteinExistence type="predicted"/>
<organism evidence="2 3">
    <name type="scientific">Grimontia celer</name>
    <dbReference type="NCBI Taxonomy" id="1796497"/>
    <lineage>
        <taxon>Bacteria</taxon>
        <taxon>Pseudomonadati</taxon>
        <taxon>Pseudomonadota</taxon>
        <taxon>Gammaproteobacteria</taxon>
        <taxon>Vibrionales</taxon>
        <taxon>Vibrionaceae</taxon>
        <taxon>Grimontia</taxon>
    </lineage>
</organism>
<feature type="transmembrane region" description="Helical" evidence="1">
    <location>
        <begin position="12"/>
        <end position="31"/>
    </location>
</feature>
<dbReference type="STRING" id="1796497.GCE9029_03350"/>
<dbReference type="Proteomes" id="UP000071641">
    <property type="component" value="Unassembled WGS sequence"/>
</dbReference>
<dbReference type="OrthoDB" id="9909456at2"/>
<reference evidence="3" key="1">
    <citation type="submission" date="2016-02" db="EMBL/GenBank/DDBJ databases">
        <authorList>
            <person name="Rodrigo-Torres Lidia"/>
            <person name="Arahal R.David."/>
        </authorList>
    </citation>
    <scope>NUCLEOTIDE SEQUENCE [LARGE SCALE GENOMIC DNA]</scope>
    <source>
        <strain evidence="3">CECT 9029</strain>
    </source>
</reference>